<sequence length="59" mass="6640">MSLHVFFLCGFVCISNSMHAFLNEYLILHSSSPPDPPQVELLFFPCMSILAIVVLMPQN</sequence>
<reference evidence="2" key="1">
    <citation type="submission" date="2018-02" db="EMBL/GenBank/DDBJ databases">
        <title>Rhizophora mucronata_Transcriptome.</title>
        <authorList>
            <person name="Meera S.P."/>
            <person name="Sreeshan A."/>
            <person name="Augustine A."/>
        </authorList>
    </citation>
    <scope>NUCLEOTIDE SEQUENCE</scope>
    <source>
        <tissue evidence="2">Leaf</tissue>
    </source>
</reference>
<dbReference type="AlphaFoldDB" id="A0A2P2JF99"/>
<accession>A0A2P2JF99</accession>
<keyword evidence="1" id="KW-0472">Membrane</keyword>
<feature type="transmembrane region" description="Helical" evidence="1">
    <location>
        <begin position="38"/>
        <end position="56"/>
    </location>
</feature>
<evidence type="ECO:0000313" key="2">
    <source>
        <dbReference type="EMBL" id="MBW92148.1"/>
    </source>
</evidence>
<name>A0A2P2JF99_RHIMU</name>
<proteinExistence type="predicted"/>
<protein>
    <submittedName>
        <fullName evidence="2">Uncharacterized protein</fullName>
    </submittedName>
</protein>
<keyword evidence="1" id="KW-0812">Transmembrane</keyword>
<dbReference type="EMBL" id="GGEC01011665">
    <property type="protein sequence ID" value="MBW92148.1"/>
    <property type="molecule type" value="Transcribed_RNA"/>
</dbReference>
<evidence type="ECO:0000256" key="1">
    <source>
        <dbReference type="SAM" id="Phobius"/>
    </source>
</evidence>
<organism evidence="2">
    <name type="scientific">Rhizophora mucronata</name>
    <name type="common">Asiatic mangrove</name>
    <dbReference type="NCBI Taxonomy" id="61149"/>
    <lineage>
        <taxon>Eukaryota</taxon>
        <taxon>Viridiplantae</taxon>
        <taxon>Streptophyta</taxon>
        <taxon>Embryophyta</taxon>
        <taxon>Tracheophyta</taxon>
        <taxon>Spermatophyta</taxon>
        <taxon>Magnoliopsida</taxon>
        <taxon>eudicotyledons</taxon>
        <taxon>Gunneridae</taxon>
        <taxon>Pentapetalae</taxon>
        <taxon>rosids</taxon>
        <taxon>fabids</taxon>
        <taxon>Malpighiales</taxon>
        <taxon>Rhizophoraceae</taxon>
        <taxon>Rhizophora</taxon>
    </lineage>
</organism>
<keyword evidence="1" id="KW-1133">Transmembrane helix</keyword>